<keyword evidence="4" id="KW-0378">Hydrolase</keyword>
<accession>M4EV81</accession>
<evidence type="ECO:0000256" key="6">
    <source>
        <dbReference type="ARBA" id="ARBA00023277"/>
    </source>
</evidence>
<proteinExistence type="inferred from homology"/>
<evidence type="ECO:0000256" key="2">
    <source>
        <dbReference type="ARBA" id="ARBA00007072"/>
    </source>
</evidence>
<dbReference type="InParanoid" id="M4EV81"/>
<reference evidence="10 11" key="2">
    <citation type="journal article" date="2018" name="Hortic Res">
        <title>Improved Brassica rapa reference genome by single-molecule sequencing and chromosome conformation capture technologies.</title>
        <authorList>
            <person name="Zhang L."/>
            <person name="Cai X."/>
            <person name="Wu J."/>
            <person name="Liu M."/>
            <person name="Grob S."/>
            <person name="Cheng F."/>
            <person name="Liang J."/>
            <person name="Cai C."/>
            <person name="Liu Z."/>
            <person name="Liu B."/>
            <person name="Wang F."/>
            <person name="Li S."/>
            <person name="Liu F."/>
            <person name="Li X."/>
            <person name="Cheng L."/>
            <person name="Yang W."/>
            <person name="Li M.H."/>
            <person name="Grossniklaus U."/>
            <person name="Zheng H."/>
            <person name="Wang X."/>
        </authorList>
    </citation>
    <scope>NUCLEOTIDE SEQUENCE [LARGE SCALE GENOMIC DNA]</scope>
    <source>
        <strain evidence="10 11">cv. Chiifu-401-42</strain>
    </source>
</reference>
<dbReference type="GO" id="GO:0030245">
    <property type="term" value="P:cellulose catabolic process"/>
    <property type="evidence" value="ECO:0007669"/>
    <property type="project" value="UniProtKB-KW"/>
</dbReference>
<dbReference type="Pfam" id="PF00759">
    <property type="entry name" value="Glyco_hydro_9"/>
    <property type="match status" value="1"/>
</dbReference>
<keyword evidence="5" id="KW-0136">Cellulose degradation</keyword>
<dbReference type="InterPro" id="IPR008928">
    <property type="entry name" value="6-hairpin_glycosidase_sf"/>
</dbReference>
<evidence type="ECO:0000313" key="11">
    <source>
        <dbReference type="Proteomes" id="UP000011750"/>
    </source>
</evidence>
<dbReference type="PANTHER" id="PTHR22298">
    <property type="entry name" value="ENDO-1,4-BETA-GLUCANASE"/>
    <property type="match status" value="1"/>
</dbReference>
<reference evidence="10" key="3">
    <citation type="submission" date="2023-03" db="UniProtKB">
        <authorList>
            <consortium name="EnsemblPlants"/>
        </authorList>
    </citation>
    <scope>IDENTIFICATION</scope>
    <source>
        <strain evidence="10">cv. Chiifu-401-42</strain>
    </source>
</reference>
<comment type="catalytic activity">
    <reaction evidence="1">
        <text>Endohydrolysis of (1-&gt;4)-beta-D-glucosidic linkages in cellulose, lichenin and cereal beta-D-glucans.</text>
        <dbReference type="EC" id="3.2.1.4"/>
    </reaction>
</comment>
<organism evidence="10 11">
    <name type="scientific">Brassica campestris</name>
    <name type="common">Field mustard</name>
    <dbReference type="NCBI Taxonomy" id="3711"/>
    <lineage>
        <taxon>Eukaryota</taxon>
        <taxon>Viridiplantae</taxon>
        <taxon>Streptophyta</taxon>
        <taxon>Embryophyta</taxon>
        <taxon>Tracheophyta</taxon>
        <taxon>Spermatophyta</taxon>
        <taxon>Magnoliopsida</taxon>
        <taxon>eudicotyledons</taxon>
        <taxon>Gunneridae</taxon>
        <taxon>Pentapetalae</taxon>
        <taxon>rosids</taxon>
        <taxon>malvids</taxon>
        <taxon>Brassicales</taxon>
        <taxon>Brassicaceae</taxon>
        <taxon>Brassiceae</taxon>
        <taxon>Brassica</taxon>
    </lineage>
</organism>
<dbReference type="STRING" id="51351.M4EV81"/>
<reference evidence="10 11" key="1">
    <citation type="journal article" date="2011" name="Nat. Genet.">
        <title>The genome of the mesopolyploid crop species Brassica rapa.</title>
        <authorList>
            <consortium name="Brassica rapa Genome Sequencing Project Consortium"/>
            <person name="Wang X."/>
            <person name="Wang H."/>
            <person name="Wang J."/>
            <person name="Sun R."/>
            <person name="Wu J."/>
            <person name="Liu S."/>
            <person name="Bai Y."/>
            <person name="Mun J.H."/>
            <person name="Bancroft I."/>
            <person name="Cheng F."/>
            <person name="Huang S."/>
            <person name="Li X."/>
            <person name="Hua W."/>
            <person name="Wang J."/>
            <person name="Wang X."/>
            <person name="Freeling M."/>
            <person name="Pires J.C."/>
            <person name="Paterson A.H."/>
            <person name="Chalhoub B."/>
            <person name="Wang B."/>
            <person name="Hayward A."/>
            <person name="Sharpe A.G."/>
            <person name="Park B.S."/>
            <person name="Weisshaar B."/>
            <person name="Liu B."/>
            <person name="Li B."/>
            <person name="Liu B."/>
            <person name="Tong C."/>
            <person name="Song C."/>
            <person name="Duran C."/>
            <person name="Peng C."/>
            <person name="Geng C."/>
            <person name="Koh C."/>
            <person name="Lin C."/>
            <person name="Edwards D."/>
            <person name="Mu D."/>
            <person name="Shen D."/>
            <person name="Soumpourou E."/>
            <person name="Li F."/>
            <person name="Fraser F."/>
            <person name="Conant G."/>
            <person name="Lassalle G."/>
            <person name="King G.J."/>
            <person name="Bonnema G."/>
            <person name="Tang H."/>
            <person name="Wang H."/>
            <person name="Belcram H."/>
            <person name="Zhou H."/>
            <person name="Hirakawa H."/>
            <person name="Abe H."/>
            <person name="Guo H."/>
            <person name="Wang H."/>
            <person name="Jin H."/>
            <person name="Parkin I.A."/>
            <person name="Batley J."/>
            <person name="Kim J.S."/>
            <person name="Just J."/>
            <person name="Li J."/>
            <person name="Xu J."/>
            <person name="Deng J."/>
            <person name="Kim J.A."/>
            <person name="Li J."/>
            <person name="Yu J."/>
            <person name="Meng J."/>
            <person name="Wang J."/>
            <person name="Min J."/>
            <person name="Poulain J."/>
            <person name="Wang J."/>
            <person name="Hatakeyama K."/>
            <person name="Wu K."/>
            <person name="Wang L."/>
            <person name="Fang L."/>
            <person name="Trick M."/>
            <person name="Links M.G."/>
            <person name="Zhao M."/>
            <person name="Jin M."/>
            <person name="Ramchiary N."/>
            <person name="Drou N."/>
            <person name="Berkman P.J."/>
            <person name="Cai Q."/>
            <person name="Huang Q."/>
            <person name="Li R."/>
            <person name="Tabata S."/>
            <person name="Cheng S."/>
            <person name="Zhang S."/>
            <person name="Zhang S."/>
            <person name="Huang S."/>
            <person name="Sato S."/>
            <person name="Sun S."/>
            <person name="Kwon S.J."/>
            <person name="Choi S.R."/>
            <person name="Lee T.H."/>
            <person name="Fan W."/>
            <person name="Zhao X."/>
            <person name="Tan X."/>
            <person name="Xu X."/>
            <person name="Wang Y."/>
            <person name="Qiu Y."/>
            <person name="Yin Y."/>
            <person name="Li Y."/>
            <person name="Du Y."/>
            <person name="Liao Y."/>
            <person name="Lim Y."/>
            <person name="Narusaka Y."/>
            <person name="Wang Y."/>
            <person name="Wang Z."/>
            <person name="Li Z."/>
            <person name="Wang Z."/>
            <person name="Xiong Z."/>
            <person name="Zhang Z."/>
        </authorList>
    </citation>
    <scope>NUCLEOTIDE SEQUENCE [LARGE SCALE GENOMIC DNA]</scope>
    <source>
        <strain evidence="10 11">cv. Chiifu-401-42</strain>
    </source>
</reference>
<comment type="similarity">
    <text evidence="2">Belongs to the glycosyl hydrolase 9 (cellulase E) family.</text>
</comment>
<evidence type="ECO:0000256" key="4">
    <source>
        <dbReference type="ARBA" id="ARBA00022801"/>
    </source>
</evidence>
<keyword evidence="7" id="KW-0326">Glycosidase</keyword>
<keyword evidence="6" id="KW-0119">Carbohydrate metabolism</keyword>
<dbReference type="InterPro" id="IPR001701">
    <property type="entry name" value="Glyco_hydro_9"/>
</dbReference>
<evidence type="ECO:0000313" key="10">
    <source>
        <dbReference type="EnsemblPlants" id="Bra032714.1-P"/>
    </source>
</evidence>
<evidence type="ECO:0000256" key="8">
    <source>
        <dbReference type="ARBA" id="ARBA00023326"/>
    </source>
</evidence>
<evidence type="ECO:0000256" key="3">
    <source>
        <dbReference type="ARBA" id="ARBA00012601"/>
    </source>
</evidence>
<dbReference type="AlphaFoldDB" id="M4EV81"/>
<dbReference type="EC" id="3.2.1.4" evidence="3"/>
<keyword evidence="8" id="KW-0624">Polysaccharide degradation</keyword>
<protein>
    <recommendedName>
        <fullName evidence="3">cellulase</fullName>
        <ecNumber evidence="3">3.2.1.4</ecNumber>
    </recommendedName>
</protein>
<dbReference type="EnsemblPlants" id="Bra032714.1">
    <property type="protein sequence ID" value="Bra032714.1-P"/>
    <property type="gene ID" value="Bra032714"/>
</dbReference>
<dbReference type="Gene3D" id="1.50.10.10">
    <property type="match status" value="1"/>
</dbReference>
<sequence length="183" mass="19600">MWDLDGDSGSRRRRWISTETADLDGKKVGFSNQLWLGGVLSVSCIIAITLSKTLPHDHNVPPLTKDNSTIAIPVALKFFNAQISGKLPEGNNGSWRGDSCLNDGKFPGSSYPHFAGGYYDAGGCGLSKDVLLMPLLPATNSEDLRALLKRKAATVSASKTDLRTTINKSKARKVGQTVVAPSL</sequence>
<keyword evidence="11" id="KW-1185">Reference proteome</keyword>
<dbReference type="SUPFAM" id="SSF48208">
    <property type="entry name" value="Six-hairpin glycosidases"/>
    <property type="match status" value="1"/>
</dbReference>
<evidence type="ECO:0000256" key="7">
    <source>
        <dbReference type="ARBA" id="ARBA00023295"/>
    </source>
</evidence>
<evidence type="ECO:0000259" key="9">
    <source>
        <dbReference type="Pfam" id="PF00759"/>
    </source>
</evidence>
<evidence type="ECO:0000256" key="1">
    <source>
        <dbReference type="ARBA" id="ARBA00000966"/>
    </source>
</evidence>
<dbReference type="Gramene" id="Bra032714.1">
    <property type="protein sequence ID" value="Bra032714.1-P"/>
    <property type="gene ID" value="Bra032714"/>
</dbReference>
<evidence type="ECO:0000256" key="5">
    <source>
        <dbReference type="ARBA" id="ARBA00023001"/>
    </source>
</evidence>
<dbReference type="InterPro" id="IPR012341">
    <property type="entry name" value="6hp_glycosidase-like_sf"/>
</dbReference>
<dbReference type="HOGENOM" id="CLU_1477173_0_0_1"/>
<dbReference type="Proteomes" id="UP000011750">
    <property type="component" value="Chromosome A04"/>
</dbReference>
<feature type="domain" description="Glycoside hydrolase family 9" evidence="9">
    <location>
        <begin position="75"/>
        <end position="122"/>
    </location>
</feature>
<dbReference type="GO" id="GO:0008810">
    <property type="term" value="F:cellulase activity"/>
    <property type="evidence" value="ECO:0007669"/>
    <property type="project" value="UniProtKB-EC"/>
</dbReference>
<name>M4EV81_BRACM</name>